<evidence type="ECO:0000256" key="1">
    <source>
        <dbReference type="ARBA" id="ARBA00004842"/>
    </source>
</evidence>
<keyword evidence="6" id="KW-0547">Nucleotide-binding</keyword>
<sequence>MLTAILIGPPGSGKSSVGRALGQRLKVAFADTDNLIEKKCAKSISEIFIEDGEPYFREVERAVVLDQLAIGTGVLSLGGGSVLDPLSHEALSSTDAPIVFLDVSLSSASPRVGFNRDRPLLLGNPRAKWQELMNARRPIYEGLADITILTDELSPAQVCQKIVEIIDSQEVAQ</sequence>
<evidence type="ECO:0000256" key="9">
    <source>
        <dbReference type="ARBA" id="ARBA00023141"/>
    </source>
</evidence>
<dbReference type="EMBL" id="JNSK01000004">
    <property type="protein sequence ID" value="KGA20326.1"/>
    <property type="molecule type" value="Genomic_DNA"/>
</dbReference>
<accession>A0A094R054</accession>
<comment type="similarity">
    <text evidence="2">Belongs to the shikimate kinase family.</text>
</comment>
<comment type="catalytic activity">
    <reaction evidence="10">
        <text>shikimate + ATP = 3-phosphoshikimate + ADP + H(+)</text>
        <dbReference type="Rhea" id="RHEA:13121"/>
        <dbReference type="ChEBI" id="CHEBI:15378"/>
        <dbReference type="ChEBI" id="CHEBI:30616"/>
        <dbReference type="ChEBI" id="CHEBI:36208"/>
        <dbReference type="ChEBI" id="CHEBI:145989"/>
        <dbReference type="ChEBI" id="CHEBI:456216"/>
        <dbReference type="EC" id="2.7.1.71"/>
    </reaction>
</comment>
<dbReference type="InterPro" id="IPR023000">
    <property type="entry name" value="Shikimate_kinase_CS"/>
</dbReference>
<keyword evidence="5" id="KW-0808">Transferase</keyword>
<dbReference type="GO" id="GO:0005524">
    <property type="term" value="F:ATP binding"/>
    <property type="evidence" value="ECO:0007669"/>
    <property type="project" value="UniProtKB-KW"/>
</dbReference>
<protein>
    <recommendedName>
        <fullName evidence="3">shikimate kinase</fullName>
        <ecNumber evidence="3">2.7.1.71</ecNumber>
    </recommendedName>
</protein>
<dbReference type="PANTHER" id="PTHR21087">
    <property type="entry name" value="SHIKIMATE KINASE"/>
    <property type="match status" value="1"/>
</dbReference>
<evidence type="ECO:0000256" key="4">
    <source>
        <dbReference type="ARBA" id="ARBA00022605"/>
    </source>
</evidence>
<comment type="pathway">
    <text evidence="1">Metabolic intermediate biosynthesis; chorismate biosynthesis; chorismate from D-erythrose 4-phosphate and phosphoenolpyruvate: step 5/7.</text>
</comment>
<dbReference type="PROSITE" id="PS01128">
    <property type="entry name" value="SHIKIMATE_KINASE"/>
    <property type="match status" value="1"/>
</dbReference>
<dbReference type="PANTHER" id="PTHR21087:SF16">
    <property type="entry name" value="SHIKIMATE KINASE 1, CHLOROPLASTIC"/>
    <property type="match status" value="1"/>
</dbReference>
<evidence type="ECO:0000313" key="11">
    <source>
        <dbReference type="EMBL" id="KGA20326.1"/>
    </source>
</evidence>
<organism evidence="11">
    <name type="scientific">freshwater metagenome</name>
    <dbReference type="NCBI Taxonomy" id="449393"/>
    <lineage>
        <taxon>unclassified sequences</taxon>
        <taxon>metagenomes</taxon>
        <taxon>ecological metagenomes</taxon>
    </lineage>
</organism>
<dbReference type="SUPFAM" id="SSF52540">
    <property type="entry name" value="P-loop containing nucleoside triphosphate hydrolases"/>
    <property type="match status" value="1"/>
</dbReference>
<evidence type="ECO:0000256" key="2">
    <source>
        <dbReference type="ARBA" id="ARBA00006997"/>
    </source>
</evidence>
<dbReference type="GO" id="GO:0008652">
    <property type="term" value="P:amino acid biosynthetic process"/>
    <property type="evidence" value="ECO:0007669"/>
    <property type="project" value="UniProtKB-KW"/>
</dbReference>
<comment type="caution">
    <text evidence="11">The sequence shown here is derived from an EMBL/GenBank/DDBJ whole genome shotgun (WGS) entry which is preliminary data.</text>
</comment>
<dbReference type="GO" id="GO:0009073">
    <property type="term" value="P:aromatic amino acid family biosynthetic process"/>
    <property type="evidence" value="ECO:0007669"/>
    <property type="project" value="UniProtKB-KW"/>
</dbReference>
<dbReference type="GO" id="GO:0009423">
    <property type="term" value="P:chorismate biosynthetic process"/>
    <property type="evidence" value="ECO:0007669"/>
    <property type="project" value="UniProtKB-UniPathway"/>
</dbReference>
<proteinExistence type="inferred from homology"/>
<dbReference type="InterPro" id="IPR000623">
    <property type="entry name" value="Shikimate_kinase/TSH1"/>
</dbReference>
<dbReference type="GO" id="GO:0004765">
    <property type="term" value="F:shikimate kinase activity"/>
    <property type="evidence" value="ECO:0007669"/>
    <property type="project" value="UniProtKB-EC"/>
</dbReference>
<dbReference type="GO" id="GO:0005829">
    <property type="term" value="C:cytosol"/>
    <property type="evidence" value="ECO:0007669"/>
    <property type="project" value="TreeGrafter"/>
</dbReference>
<gene>
    <name evidence="11" type="ORF">GM50_2500</name>
</gene>
<evidence type="ECO:0000256" key="7">
    <source>
        <dbReference type="ARBA" id="ARBA00022777"/>
    </source>
</evidence>
<evidence type="ECO:0000256" key="6">
    <source>
        <dbReference type="ARBA" id="ARBA00022741"/>
    </source>
</evidence>
<evidence type="ECO:0000256" key="5">
    <source>
        <dbReference type="ARBA" id="ARBA00022679"/>
    </source>
</evidence>
<dbReference type="InterPro" id="IPR031322">
    <property type="entry name" value="Shikimate/glucono_kinase"/>
</dbReference>
<keyword evidence="4" id="KW-0028">Amino-acid biosynthesis</keyword>
<dbReference type="PRINTS" id="PR01100">
    <property type="entry name" value="SHIKIMTKNASE"/>
</dbReference>
<dbReference type="AlphaFoldDB" id="A0A094R054"/>
<keyword evidence="9" id="KW-0057">Aromatic amino acid biosynthesis</keyword>
<name>A0A094R054_9ZZZZ</name>
<evidence type="ECO:0000256" key="8">
    <source>
        <dbReference type="ARBA" id="ARBA00022840"/>
    </source>
</evidence>
<dbReference type="UniPathway" id="UPA00053">
    <property type="reaction ID" value="UER00088"/>
</dbReference>
<evidence type="ECO:0000256" key="3">
    <source>
        <dbReference type="ARBA" id="ARBA00012154"/>
    </source>
</evidence>
<keyword evidence="7" id="KW-0418">Kinase</keyword>
<keyword evidence="8" id="KW-0067">ATP-binding</keyword>
<dbReference type="InterPro" id="IPR027417">
    <property type="entry name" value="P-loop_NTPase"/>
</dbReference>
<dbReference type="EC" id="2.7.1.71" evidence="3"/>
<dbReference type="CDD" id="cd00464">
    <property type="entry name" value="SK"/>
    <property type="match status" value="1"/>
</dbReference>
<reference evidence="11" key="1">
    <citation type="submission" date="2014-05" db="EMBL/GenBank/DDBJ databases">
        <title>Key roles for freshwater Actinobacteria revealed by deep metagenomic sequencing.</title>
        <authorList>
            <person name="Ghai R."/>
            <person name="Mizuno C.M."/>
            <person name="Picazo A."/>
            <person name="Camacho A."/>
            <person name="Rodriguez-Valera F."/>
        </authorList>
    </citation>
    <scope>NUCLEOTIDE SEQUENCE</scope>
</reference>
<dbReference type="HAMAP" id="MF_00109">
    <property type="entry name" value="Shikimate_kinase"/>
    <property type="match status" value="1"/>
</dbReference>
<evidence type="ECO:0000256" key="10">
    <source>
        <dbReference type="ARBA" id="ARBA00048567"/>
    </source>
</evidence>
<dbReference type="Pfam" id="PF01202">
    <property type="entry name" value="SKI"/>
    <property type="match status" value="1"/>
</dbReference>
<dbReference type="Gene3D" id="3.40.50.300">
    <property type="entry name" value="P-loop containing nucleotide triphosphate hydrolases"/>
    <property type="match status" value="1"/>
</dbReference>